<evidence type="ECO:0000313" key="2">
    <source>
        <dbReference type="EMBL" id="AMD18940.1"/>
    </source>
</evidence>
<dbReference type="STRING" id="45286.A0A125RDY8"/>
<dbReference type="Proteomes" id="UP000243052">
    <property type="component" value="Chromosome ii"/>
</dbReference>
<dbReference type="AlphaFoldDB" id="A0A125RDY8"/>
<dbReference type="OrthoDB" id="5555533at2759"/>
<dbReference type="PANTHER" id="PTHR28230">
    <property type="entry name" value="CHROMOSOME 1, WHOLE GENOME SHOTGUN SEQUENCE"/>
    <property type="match status" value="1"/>
</dbReference>
<dbReference type="Pfam" id="PF19117">
    <property type="entry name" value="Mim2"/>
    <property type="match status" value="1"/>
</dbReference>
<reference evidence="2 3" key="1">
    <citation type="submission" date="2016-01" db="EMBL/GenBank/DDBJ databases">
        <title>Genome sequence of the yeast Holleya sinecauda.</title>
        <authorList>
            <person name="Dietrich F.S."/>
        </authorList>
    </citation>
    <scope>NUCLEOTIDE SEQUENCE [LARGE SCALE GENOMIC DNA]</scope>
    <source>
        <strain evidence="2 3">ATCC 58844</strain>
    </source>
</reference>
<feature type="compositionally biased region" description="Acidic residues" evidence="1">
    <location>
        <begin position="48"/>
        <end position="64"/>
    </location>
</feature>
<sequence>MSGSIKNEEHLESVLSQLHGQDNHLEDDLDTSNSAQTPSLDFTRSTDSEFDSYTDGYDEDEEEYDSLSYTEELLNAQYQWEQSLEQLKQVVNWLLLPLMGRFLGRRMAGVLWRSFMSWWWSI</sequence>
<name>A0A125RDY8_9SACH</name>
<dbReference type="PANTHER" id="PTHR28230:SF1">
    <property type="entry name" value="MITOCHONDRIAL IMPORT PROTEIN 2"/>
    <property type="match status" value="1"/>
</dbReference>
<dbReference type="GeneID" id="28722131"/>
<proteinExistence type="predicted"/>
<keyword evidence="3" id="KW-1185">Reference proteome</keyword>
<dbReference type="GO" id="GO:0070096">
    <property type="term" value="P:mitochondrial outer membrane translocase complex assembly"/>
    <property type="evidence" value="ECO:0007669"/>
    <property type="project" value="InterPro"/>
</dbReference>
<dbReference type="GO" id="GO:0045040">
    <property type="term" value="P:protein insertion into mitochondrial outer membrane"/>
    <property type="evidence" value="ECO:0007669"/>
    <property type="project" value="InterPro"/>
</dbReference>
<dbReference type="RefSeq" id="XP_017985936.1">
    <property type="nucleotide sequence ID" value="XM_018130447.1"/>
</dbReference>
<feature type="compositionally biased region" description="Polar residues" evidence="1">
    <location>
        <begin position="31"/>
        <end position="45"/>
    </location>
</feature>
<gene>
    <name evidence="2" type="ORF">AW171_hschr2468</name>
</gene>
<evidence type="ECO:0000313" key="3">
    <source>
        <dbReference type="Proteomes" id="UP000243052"/>
    </source>
</evidence>
<dbReference type="EMBL" id="CP014242">
    <property type="protein sequence ID" value="AMD18940.1"/>
    <property type="molecule type" value="Genomic_DNA"/>
</dbReference>
<protein>
    <submittedName>
        <fullName evidence="2">HBR039Wp</fullName>
    </submittedName>
</protein>
<feature type="region of interest" description="Disordered" evidence="1">
    <location>
        <begin position="1"/>
        <end position="64"/>
    </location>
</feature>
<feature type="compositionally biased region" description="Basic and acidic residues" evidence="1">
    <location>
        <begin position="1"/>
        <end position="12"/>
    </location>
</feature>
<organism evidence="2 3">
    <name type="scientific">Eremothecium sinecaudum</name>
    <dbReference type="NCBI Taxonomy" id="45286"/>
    <lineage>
        <taxon>Eukaryota</taxon>
        <taxon>Fungi</taxon>
        <taxon>Dikarya</taxon>
        <taxon>Ascomycota</taxon>
        <taxon>Saccharomycotina</taxon>
        <taxon>Saccharomycetes</taxon>
        <taxon>Saccharomycetales</taxon>
        <taxon>Saccharomycetaceae</taxon>
        <taxon>Eremothecium</taxon>
    </lineage>
</organism>
<dbReference type="InterPro" id="IPR037652">
    <property type="entry name" value="Mim2"/>
</dbReference>
<evidence type="ECO:0000256" key="1">
    <source>
        <dbReference type="SAM" id="MobiDB-lite"/>
    </source>
</evidence>
<accession>A0A125RDY8</accession>
<dbReference type="GO" id="GO:0005741">
    <property type="term" value="C:mitochondrial outer membrane"/>
    <property type="evidence" value="ECO:0007669"/>
    <property type="project" value="TreeGrafter"/>
</dbReference>